<accession>A0A327JH78</accession>
<name>A0A327JH78_9HYPH</name>
<comment type="caution">
    <text evidence="1">The sequence shown here is derived from an EMBL/GenBank/DDBJ whole genome shotgun (WGS) entry which is preliminary data.</text>
</comment>
<dbReference type="EMBL" id="NPEV01000071">
    <property type="protein sequence ID" value="RAI24673.1"/>
    <property type="molecule type" value="Genomic_DNA"/>
</dbReference>
<reference evidence="1 2" key="1">
    <citation type="submission" date="2017-07" db="EMBL/GenBank/DDBJ databases">
        <title>Draft Genome Sequences of Select Purple Nonsulfur Bacteria.</title>
        <authorList>
            <person name="Lasarre B."/>
            <person name="Mckinlay J.B."/>
        </authorList>
    </citation>
    <scope>NUCLEOTIDE SEQUENCE [LARGE SCALE GENOMIC DNA]</scope>
    <source>
        <strain evidence="1 2">DSM 11290</strain>
    </source>
</reference>
<protein>
    <submittedName>
        <fullName evidence="1">Uncharacterized protein</fullName>
    </submittedName>
</protein>
<evidence type="ECO:0000313" key="2">
    <source>
        <dbReference type="Proteomes" id="UP000249299"/>
    </source>
</evidence>
<dbReference type="OrthoDB" id="9806837at2"/>
<sequence>MNSQAEATIIVGSDDMESVRDWLAEYTGQAVPAADADALFRLAGCALVYFAERDGFDLWLMMSQGTEVQS</sequence>
<organism evidence="1 2">
    <name type="scientific">Rhodobium orientis</name>
    <dbReference type="NCBI Taxonomy" id="34017"/>
    <lineage>
        <taxon>Bacteria</taxon>
        <taxon>Pseudomonadati</taxon>
        <taxon>Pseudomonadota</taxon>
        <taxon>Alphaproteobacteria</taxon>
        <taxon>Hyphomicrobiales</taxon>
        <taxon>Rhodobiaceae</taxon>
        <taxon>Rhodobium</taxon>
    </lineage>
</organism>
<keyword evidence="2" id="KW-1185">Reference proteome</keyword>
<evidence type="ECO:0000313" key="1">
    <source>
        <dbReference type="EMBL" id="RAI24673.1"/>
    </source>
</evidence>
<gene>
    <name evidence="1" type="ORF">CH339_21605</name>
</gene>
<dbReference type="Proteomes" id="UP000249299">
    <property type="component" value="Unassembled WGS sequence"/>
</dbReference>
<proteinExistence type="predicted"/>
<dbReference type="RefSeq" id="WP_111436507.1">
    <property type="nucleotide sequence ID" value="NZ_JACIGG010000034.1"/>
</dbReference>
<dbReference type="AlphaFoldDB" id="A0A327JH78"/>